<dbReference type="EMBL" id="SZYD01000005">
    <property type="protein sequence ID" value="KAD6118919.1"/>
    <property type="molecule type" value="Genomic_DNA"/>
</dbReference>
<sequence length="124" mass="13844">MESKRRPNDVLQSRNGREWAQNNKIGISDLTDGPGGTPDPKLPSQAMRVDEEDGASSGCLARNDGATTTLARRYAWEHSDTIRASGLGTQPPSRDHHFTYLIHYNRNHTLEFGHFTPQTPANHH</sequence>
<feature type="compositionally biased region" description="Polar residues" evidence="1">
    <location>
        <begin position="10"/>
        <end position="25"/>
    </location>
</feature>
<evidence type="ECO:0000313" key="3">
    <source>
        <dbReference type="Proteomes" id="UP000326396"/>
    </source>
</evidence>
<accession>A0A5N6PB36</accession>
<dbReference type="AlphaFoldDB" id="A0A5N6PB36"/>
<comment type="caution">
    <text evidence="2">The sequence shown here is derived from an EMBL/GenBank/DDBJ whole genome shotgun (WGS) entry which is preliminary data.</text>
</comment>
<gene>
    <name evidence="2" type="ORF">E3N88_10190</name>
</gene>
<evidence type="ECO:0000313" key="2">
    <source>
        <dbReference type="EMBL" id="KAD6118919.1"/>
    </source>
</evidence>
<protein>
    <submittedName>
        <fullName evidence="2">Uncharacterized protein</fullName>
    </submittedName>
</protein>
<reference evidence="2 3" key="1">
    <citation type="submission" date="2019-05" db="EMBL/GenBank/DDBJ databases">
        <title>Mikania micrantha, genome provides insights into the molecular mechanism of rapid growth.</title>
        <authorList>
            <person name="Liu B."/>
        </authorList>
    </citation>
    <scope>NUCLEOTIDE SEQUENCE [LARGE SCALE GENOMIC DNA]</scope>
    <source>
        <strain evidence="2">NLD-2019</strain>
        <tissue evidence="2">Leaf</tissue>
    </source>
</reference>
<organism evidence="2 3">
    <name type="scientific">Mikania micrantha</name>
    <name type="common">bitter vine</name>
    <dbReference type="NCBI Taxonomy" id="192012"/>
    <lineage>
        <taxon>Eukaryota</taxon>
        <taxon>Viridiplantae</taxon>
        <taxon>Streptophyta</taxon>
        <taxon>Embryophyta</taxon>
        <taxon>Tracheophyta</taxon>
        <taxon>Spermatophyta</taxon>
        <taxon>Magnoliopsida</taxon>
        <taxon>eudicotyledons</taxon>
        <taxon>Gunneridae</taxon>
        <taxon>Pentapetalae</taxon>
        <taxon>asterids</taxon>
        <taxon>campanulids</taxon>
        <taxon>Asterales</taxon>
        <taxon>Asteraceae</taxon>
        <taxon>Asteroideae</taxon>
        <taxon>Heliantheae alliance</taxon>
        <taxon>Eupatorieae</taxon>
        <taxon>Mikania</taxon>
    </lineage>
</organism>
<evidence type="ECO:0000256" key="1">
    <source>
        <dbReference type="SAM" id="MobiDB-lite"/>
    </source>
</evidence>
<keyword evidence="3" id="KW-1185">Reference proteome</keyword>
<name>A0A5N6PB36_9ASTR</name>
<proteinExistence type="predicted"/>
<feature type="region of interest" description="Disordered" evidence="1">
    <location>
        <begin position="1"/>
        <end position="63"/>
    </location>
</feature>
<dbReference type="Proteomes" id="UP000326396">
    <property type="component" value="Linkage Group LG13"/>
</dbReference>